<dbReference type="STRING" id="945713.IALB_2035"/>
<dbReference type="Proteomes" id="UP000007394">
    <property type="component" value="Chromosome"/>
</dbReference>
<organism evidence="2 3">
    <name type="scientific">Ignavibacterium album (strain DSM 19864 / JCM 16511 / NBRC 101810 / Mat9-16)</name>
    <dbReference type="NCBI Taxonomy" id="945713"/>
    <lineage>
        <taxon>Bacteria</taxon>
        <taxon>Pseudomonadati</taxon>
        <taxon>Ignavibacteriota</taxon>
        <taxon>Ignavibacteria</taxon>
        <taxon>Ignavibacteriales</taxon>
        <taxon>Ignavibacteriaceae</taxon>
        <taxon>Ignavibacterium</taxon>
    </lineage>
</organism>
<evidence type="ECO:0000256" key="1">
    <source>
        <dbReference type="SAM" id="Phobius"/>
    </source>
</evidence>
<proteinExistence type="predicted"/>
<keyword evidence="1" id="KW-0812">Transmembrane</keyword>
<dbReference type="EMBL" id="CP003418">
    <property type="protein sequence ID" value="AFH49740.1"/>
    <property type="molecule type" value="Genomic_DNA"/>
</dbReference>
<protein>
    <submittedName>
        <fullName evidence="2">Uncharacterized protein</fullName>
    </submittedName>
</protein>
<evidence type="ECO:0000313" key="3">
    <source>
        <dbReference type="Proteomes" id="UP000007394"/>
    </source>
</evidence>
<evidence type="ECO:0000313" key="2">
    <source>
        <dbReference type="EMBL" id="AFH49740.1"/>
    </source>
</evidence>
<accession>I0AL83</accession>
<dbReference type="AlphaFoldDB" id="I0AL83"/>
<dbReference type="HOGENOM" id="CLU_3356640_0_0_10"/>
<keyword evidence="1" id="KW-1133">Transmembrane helix</keyword>
<sequence length="36" mass="4134">MGMTTEGWVFLTLAWGVILTLTFYCFYKVLKGNNSK</sequence>
<name>I0AL83_IGNAJ</name>
<dbReference type="KEGG" id="ial:IALB_2035"/>
<feature type="transmembrane region" description="Helical" evidence="1">
    <location>
        <begin position="6"/>
        <end position="27"/>
    </location>
</feature>
<keyword evidence="3" id="KW-1185">Reference proteome</keyword>
<gene>
    <name evidence="2" type="ordered locus">IALB_2035</name>
</gene>
<reference evidence="2 3" key="1">
    <citation type="journal article" date="2012" name="Front. Microbiol.">
        <title>Complete genome of Ignavibacterium album, a metabolically versatile, flagellated, facultative anaerobe from the phylum Chlorobi.</title>
        <authorList>
            <person name="Liu Z."/>
            <person name="Frigaard N.-U."/>
            <person name="Vogl K."/>
            <person name="Iino T."/>
            <person name="Ohkuma M."/>
            <person name="Overmann J."/>
            <person name="Bryant D.A."/>
        </authorList>
    </citation>
    <scope>NUCLEOTIDE SEQUENCE [LARGE SCALE GENOMIC DNA]</scope>
    <source>
        <strain evidence="3">DSM 19864 / JCM 16511 / NBRC 101810 / Mat9-16</strain>
    </source>
</reference>
<keyword evidence="1" id="KW-0472">Membrane</keyword>